<dbReference type="OrthoDB" id="2426061at2759"/>
<evidence type="ECO:0000313" key="3">
    <source>
        <dbReference type="Proteomes" id="UP000789739"/>
    </source>
</evidence>
<evidence type="ECO:0000313" key="2">
    <source>
        <dbReference type="EMBL" id="CAG8635588.1"/>
    </source>
</evidence>
<accession>A0A9N9DHC1</accession>
<protein>
    <submittedName>
        <fullName evidence="2">740_t:CDS:1</fullName>
    </submittedName>
</protein>
<reference evidence="2" key="1">
    <citation type="submission" date="2021-06" db="EMBL/GenBank/DDBJ databases">
        <authorList>
            <person name="Kallberg Y."/>
            <person name="Tangrot J."/>
            <person name="Rosling A."/>
        </authorList>
    </citation>
    <scope>NUCLEOTIDE SEQUENCE</scope>
    <source>
        <strain evidence="2">BR232B</strain>
    </source>
</reference>
<feature type="compositionally biased region" description="Polar residues" evidence="1">
    <location>
        <begin position="250"/>
        <end position="269"/>
    </location>
</feature>
<dbReference type="Proteomes" id="UP000789739">
    <property type="component" value="Unassembled WGS sequence"/>
</dbReference>
<comment type="caution">
    <text evidence="2">The sequence shown here is derived from an EMBL/GenBank/DDBJ whole genome shotgun (WGS) entry which is preliminary data.</text>
</comment>
<proteinExistence type="predicted"/>
<keyword evidence="3" id="KW-1185">Reference proteome</keyword>
<dbReference type="EMBL" id="CAJVPI010002099">
    <property type="protein sequence ID" value="CAG8635588.1"/>
    <property type="molecule type" value="Genomic_DNA"/>
</dbReference>
<gene>
    <name evidence="2" type="ORF">PBRASI_LOCUS9487</name>
</gene>
<evidence type="ECO:0000256" key="1">
    <source>
        <dbReference type="SAM" id="MobiDB-lite"/>
    </source>
</evidence>
<organism evidence="2 3">
    <name type="scientific">Paraglomus brasilianum</name>
    <dbReference type="NCBI Taxonomy" id="144538"/>
    <lineage>
        <taxon>Eukaryota</taxon>
        <taxon>Fungi</taxon>
        <taxon>Fungi incertae sedis</taxon>
        <taxon>Mucoromycota</taxon>
        <taxon>Glomeromycotina</taxon>
        <taxon>Glomeromycetes</taxon>
        <taxon>Paraglomerales</taxon>
        <taxon>Paraglomeraceae</taxon>
        <taxon>Paraglomus</taxon>
    </lineage>
</organism>
<sequence>MQGKGLEHTRFKDMPGDCFHTSNAGRNGHTLVGIHILENSMQGKGLEHARFKDMPGDCFHTSNAGRNGHTLVGMHNTSWILACRGKALNTHDSRTCLETSTKHLTQDMFESIANEYLQHTACKNWSVISILEYIKSKSDLSADMFGTLKADIYSVLRNFSDHHNIRLHQNAKKKAIKLLSNFNDSWSSTKVRLFIEGLKLNDKEAEYRTTMRRKIASSNALQALEEHRMTRILIEDIHNAEASLLENVRNAPSESSKNVSETIQPSRHSSDLNVQANNQEVDVAEIDSIIVKRSRKKLHKDKIDKDVHELLRSNPGQIRSLNDLEQWKAKFSDSKSIDANLTFKIMEFFNQCLRREINILVMQNRERDFIVKILAPIIGTLLEEFDIGTFELNWIERESRSVTNRKRKDVHEEYMTLTSEIKKMDLIISSRSHKIELLPLEVGNTEGPIDDTKYRKDHSNLKVVMKDFLDSLWSKLHFKKVQDGLFIPFPTIIRRTSIFLLRWRHLYCLQHSQTWKTFCQIF</sequence>
<feature type="region of interest" description="Disordered" evidence="1">
    <location>
        <begin position="249"/>
        <end position="269"/>
    </location>
</feature>
<name>A0A9N9DHC1_9GLOM</name>
<dbReference type="AlphaFoldDB" id="A0A9N9DHC1"/>